<dbReference type="InterPro" id="IPR058715">
    <property type="entry name" value="PDDEXK_nuclease-rel"/>
</dbReference>
<dbReference type="EMBL" id="JAOPKA010000025">
    <property type="protein sequence ID" value="MCU4744287.1"/>
    <property type="molecule type" value="Genomic_DNA"/>
</dbReference>
<evidence type="ECO:0000313" key="2">
    <source>
        <dbReference type="Proteomes" id="UP001321018"/>
    </source>
</evidence>
<gene>
    <name evidence="1" type="ORF">OB960_23210</name>
</gene>
<dbReference type="Proteomes" id="UP001321018">
    <property type="component" value="Unassembled WGS sequence"/>
</dbReference>
<organism evidence="1 2">
    <name type="scientific">Natronoglomus mannanivorans</name>
    <dbReference type="NCBI Taxonomy" id="2979990"/>
    <lineage>
        <taxon>Archaea</taxon>
        <taxon>Methanobacteriati</taxon>
        <taxon>Methanobacteriota</taxon>
        <taxon>Stenosarchaea group</taxon>
        <taxon>Halobacteria</taxon>
        <taxon>Halobacteriales</taxon>
        <taxon>Natrialbaceae</taxon>
        <taxon>Natronoglomus</taxon>
    </lineage>
</organism>
<reference evidence="1" key="1">
    <citation type="submission" date="2022-09" db="EMBL/GenBank/DDBJ databases">
        <title>Enrichment on poylsaccharides allowed isolation of novel metabolic and taxonomic groups of Haloarchaea.</title>
        <authorList>
            <person name="Sorokin D.Y."/>
            <person name="Elcheninov A.G."/>
            <person name="Khizhniak T.V."/>
            <person name="Kolganova T.V."/>
            <person name="Kublanov I.V."/>
        </authorList>
    </citation>
    <scope>NUCLEOTIDE SEQUENCE</scope>
    <source>
        <strain evidence="1">AArc-xg1-1</strain>
    </source>
</reference>
<dbReference type="AlphaFoldDB" id="A0AAP2Z3I8"/>
<comment type="caution">
    <text evidence="1">The sequence shown here is derived from an EMBL/GenBank/DDBJ whole genome shotgun (WGS) entry which is preliminary data.</text>
</comment>
<sequence length="153" mass="17845">MTVANNRERGLDVEDRACVRWPLEPIAHAHEDRNGWYDLEFTADLKGELTGPIALEGDRVECKSCWNRHAEGNGRWWIRRDNHERLVESNGWYVLAVVDRDTEDVLRMSLTRAKTVDAIIDDSWWDCGDGGRCAREFHQIYWTTVFDDLRGPQ</sequence>
<protein>
    <submittedName>
        <fullName evidence="1">Uncharacterized protein</fullName>
    </submittedName>
</protein>
<dbReference type="Pfam" id="PF25941">
    <property type="entry name" value="PDDEXK_16"/>
    <property type="match status" value="1"/>
</dbReference>
<accession>A0AAP2Z3I8</accession>
<evidence type="ECO:0000313" key="1">
    <source>
        <dbReference type="EMBL" id="MCU4744287.1"/>
    </source>
</evidence>
<dbReference type="RefSeq" id="WP_338006094.1">
    <property type="nucleotide sequence ID" value="NZ_JAOPKA010000025.1"/>
</dbReference>
<name>A0AAP2Z3I8_9EURY</name>
<proteinExistence type="predicted"/>